<dbReference type="Proteomes" id="UP000237271">
    <property type="component" value="Unassembled WGS sequence"/>
</dbReference>
<dbReference type="InterPro" id="IPR004951">
    <property type="entry name" value="DUF268_CAE_spp"/>
</dbReference>
<sequence length="429" mass="48291">MHDPGFPVKIDVAPSQDELWMAQTHESDVLHVSSTVLDVSVSLPGTFDTNEAVVTMSLFEPQNGETDASFERVTDSLVQYATKYRVELDPNKADRRFVLRVYVEASATSLKVAGVEENRSKFRAFYARWVDLSPSEPRFMACENDHDAENEDGEERVLQQPLTNMPSDLCSRYTMDGQVPVCKWYFDDQTGAERRYGEEFSRETIEAFIEDARNRVVRHSTVDVNLYTALEKYSLKDKRVLIFGSNGHPWVESVCLAHEAASCTTLARNQLHYNHPSLQTFTTAEFYNEDAVADNRQHYDVVFAVDTIASEGLGRAGDPLDPDGDLKVIQELRKLAMPSCTTKMNAATVFLAVPVGPDTLVWNAQRQYGPLRLPLLLQDWQLLDSFGFDQNDFTSPLKVSHLPLFVLQTPSSCDKKNAESSTSGQHTEL</sequence>
<gene>
    <name evidence="1" type="ORF">PHPALM_7558</name>
</gene>
<reference evidence="1 2" key="1">
    <citation type="journal article" date="2017" name="Genome Biol. Evol.">
        <title>Phytophthora megakarya and P. palmivora, closely related causal agents of cacao black pod rot, underwent increases in genome sizes and gene numbers by different mechanisms.</title>
        <authorList>
            <person name="Ali S.S."/>
            <person name="Shao J."/>
            <person name="Lary D.J."/>
            <person name="Kronmiller B."/>
            <person name="Shen D."/>
            <person name="Strem M.D."/>
            <person name="Amoako-Attah I."/>
            <person name="Akrofi A.Y."/>
            <person name="Begoude B.A."/>
            <person name="Ten Hoopen G.M."/>
            <person name="Coulibaly K."/>
            <person name="Kebe B.I."/>
            <person name="Melnick R.L."/>
            <person name="Guiltinan M.J."/>
            <person name="Tyler B.M."/>
            <person name="Meinhardt L.W."/>
            <person name="Bailey B.A."/>
        </authorList>
    </citation>
    <scope>NUCLEOTIDE SEQUENCE [LARGE SCALE GENOMIC DNA]</scope>
    <source>
        <strain evidence="2">sbr112.9</strain>
    </source>
</reference>
<name>A0A2P4YC25_9STRA</name>
<evidence type="ECO:0000313" key="1">
    <source>
        <dbReference type="EMBL" id="POM75350.1"/>
    </source>
</evidence>
<protein>
    <submittedName>
        <fullName evidence="1">Uncharacterized protein</fullName>
    </submittedName>
</protein>
<evidence type="ECO:0000313" key="2">
    <source>
        <dbReference type="Proteomes" id="UP000237271"/>
    </source>
</evidence>
<dbReference type="AlphaFoldDB" id="A0A2P4YC25"/>
<proteinExistence type="predicted"/>
<accession>A0A2P4YC25</accession>
<dbReference type="Pfam" id="PF03269">
    <property type="entry name" value="DUF268"/>
    <property type="match status" value="1"/>
</dbReference>
<dbReference type="OrthoDB" id="125487at2759"/>
<dbReference type="EMBL" id="NCKW01003879">
    <property type="protein sequence ID" value="POM75350.1"/>
    <property type="molecule type" value="Genomic_DNA"/>
</dbReference>
<organism evidence="1 2">
    <name type="scientific">Phytophthora palmivora</name>
    <dbReference type="NCBI Taxonomy" id="4796"/>
    <lineage>
        <taxon>Eukaryota</taxon>
        <taxon>Sar</taxon>
        <taxon>Stramenopiles</taxon>
        <taxon>Oomycota</taxon>
        <taxon>Peronosporomycetes</taxon>
        <taxon>Peronosporales</taxon>
        <taxon>Peronosporaceae</taxon>
        <taxon>Phytophthora</taxon>
    </lineage>
</organism>
<keyword evidence="2" id="KW-1185">Reference proteome</keyword>
<comment type="caution">
    <text evidence="1">The sequence shown here is derived from an EMBL/GenBank/DDBJ whole genome shotgun (WGS) entry which is preliminary data.</text>
</comment>